<gene>
    <name evidence="19" type="ORF">CWE10_19085</name>
</gene>
<dbReference type="AlphaFoldDB" id="A0A953I7E8"/>
<comment type="similarity">
    <text evidence="3">Belongs to the archaeal riboflavin kinase family.</text>
</comment>
<keyword evidence="6" id="KW-0285">Flavoprotein</keyword>
<evidence type="ECO:0000256" key="12">
    <source>
        <dbReference type="ARBA" id="ARBA00022842"/>
    </source>
</evidence>
<evidence type="ECO:0000256" key="13">
    <source>
        <dbReference type="ARBA" id="ARBA00029789"/>
    </source>
</evidence>
<dbReference type="GO" id="GO:0046872">
    <property type="term" value="F:metal ion binding"/>
    <property type="evidence" value="ECO:0007669"/>
    <property type="project" value="UniProtKB-KW"/>
</dbReference>
<dbReference type="InterPro" id="IPR023465">
    <property type="entry name" value="Riboflavin_kinase_dom_sf"/>
</dbReference>
<comment type="cofactor">
    <cofactor evidence="1">
        <name>Mg(2+)</name>
        <dbReference type="ChEBI" id="CHEBI:18420"/>
    </cofactor>
</comment>
<dbReference type="InterPro" id="IPR023602">
    <property type="entry name" value="Riboflavin_kinase_CTP-dep"/>
</dbReference>
<dbReference type="Gene3D" id="2.40.30.30">
    <property type="entry name" value="Riboflavin kinase-like"/>
    <property type="match status" value="1"/>
</dbReference>
<protein>
    <recommendedName>
        <fullName evidence="5">Riboflavin kinase</fullName>
        <ecNumber evidence="4">2.7.1.161</ecNumber>
    </recommendedName>
    <alternativeName>
        <fullName evidence="14">CTP-dependent riboflavin kinase</fullName>
    </alternativeName>
    <alternativeName>
        <fullName evidence="15">CTP:riboflavin 5'-phosphotransferase</fullName>
    </alternativeName>
    <alternativeName>
        <fullName evidence="13">Flavokinase</fullName>
    </alternativeName>
</protein>
<evidence type="ECO:0000256" key="15">
    <source>
        <dbReference type="ARBA" id="ARBA00033116"/>
    </source>
</evidence>
<dbReference type="EC" id="2.7.1.161" evidence="4"/>
<dbReference type="GO" id="GO:0009231">
    <property type="term" value="P:riboflavin biosynthetic process"/>
    <property type="evidence" value="ECO:0007669"/>
    <property type="project" value="InterPro"/>
</dbReference>
<evidence type="ECO:0000256" key="6">
    <source>
        <dbReference type="ARBA" id="ARBA00022630"/>
    </source>
</evidence>
<dbReference type="PANTHER" id="PTHR40706">
    <property type="entry name" value="RIBOFLAVIN KINASE"/>
    <property type="match status" value="1"/>
</dbReference>
<evidence type="ECO:0000259" key="18">
    <source>
        <dbReference type="Pfam" id="PF01982"/>
    </source>
</evidence>
<dbReference type="GO" id="GO:0000166">
    <property type="term" value="F:nucleotide binding"/>
    <property type="evidence" value="ECO:0007669"/>
    <property type="project" value="UniProtKB-KW"/>
</dbReference>
<evidence type="ECO:0000256" key="14">
    <source>
        <dbReference type="ARBA" id="ARBA00030544"/>
    </source>
</evidence>
<dbReference type="InterPro" id="IPR039063">
    <property type="entry name" value="RibK_CTP-dep"/>
</dbReference>
<organism evidence="19 20">
    <name type="scientific">Symbiobacterium thermophilum</name>
    <dbReference type="NCBI Taxonomy" id="2734"/>
    <lineage>
        <taxon>Bacteria</taxon>
        <taxon>Bacillati</taxon>
        <taxon>Bacillota</taxon>
        <taxon>Clostridia</taxon>
        <taxon>Eubacteriales</taxon>
        <taxon>Symbiobacteriaceae</taxon>
        <taxon>Symbiobacterium</taxon>
    </lineage>
</organism>
<evidence type="ECO:0000256" key="10">
    <source>
        <dbReference type="ARBA" id="ARBA00022741"/>
    </source>
</evidence>
<evidence type="ECO:0000256" key="7">
    <source>
        <dbReference type="ARBA" id="ARBA00022643"/>
    </source>
</evidence>
<feature type="compositionally biased region" description="Basic and acidic residues" evidence="17">
    <location>
        <begin position="16"/>
        <end position="25"/>
    </location>
</feature>
<evidence type="ECO:0000313" key="19">
    <source>
        <dbReference type="EMBL" id="MBY6278232.1"/>
    </source>
</evidence>
<dbReference type="PANTHER" id="PTHR40706:SF1">
    <property type="entry name" value="RIBOFLAVIN KINASE"/>
    <property type="match status" value="1"/>
</dbReference>
<reference evidence="19" key="1">
    <citation type="submission" date="2017-11" db="EMBL/GenBank/DDBJ databases">
        <title>Three new genomes from thermophilic consortium.</title>
        <authorList>
            <person name="Quaggio R."/>
            <person name="Amgarten D."/>
            <person name="Setubal J.C."/>
        </authorList>
    </citation>
    <scope>NUCLEOTIDE SEQUENCE</scope>
    <source>
        <strain evidence="19">ZCTH01-B2</strain>
    </source>
</reference>
<evidence type="ECO:0000256" key="2">
    <source>
        <dbReference type="ARBA" id="ARBA00005219"/>
    </source>
</evidence>
<feature type="compositionally biased region" description="Low complexity" evidence="17">
    <location>
        <begin position="197"/>
        <end position="209"/>
    </location>
</feature>
<comment type="caution">
    <text evidence="19">The sequence shown here is derived from an EMBL/GenBank/DDBJ whole genome shotgun (WGS) entry which is preliminary data.</text>
</comment>
<evidence type="ECO:0000256" key="3">
    <source>
        <dbReference type="ARBA" id="ARBA00006428"/>
    </source>
</evidence>
<dbReference type="SUPFAM" id="SSF82114">
    <property type="entry name" value="Riboflavin kinase-like"/>
    <property type="match status" value="1"/>
</dbReference>
<keyword evidence="9" id="KW-0479">Metal-binding</keyword>
<evidence type="ECO:0000256" key="17">
    <source>
        <dbReference type="SAM" id="MobiDB-lite"/>
    </source>
</evidence>
<evidence type="ECO:0000256" key="16">
    <source>
        <dbReference type="ARBA" id="ARBA00047857"/>
    </source>
</evidence>
<proteinExistence type="inferred from homology"/>
<evidence type="ECO:0000256" key="5">
    <source>
        <dbReference type="ARBA" id="ARBA00017394"/>
    </source>
</evidence>
<feature type="region of interest" description="Disordered" evidence="17">
    <location>
        <begin position="14"/>
        <end position="36"/>
    </location>
</feature>
<evidence type="ECO:0000256" key="4">
    <source>
        <dbReference type="ARBA" id="ARBA00011987"/>
    </source>
</evidence>
<keyword evidence="10" id="KW-0547">Nucleotide-binding</keyword>
<dbReference type="Pfam" id="PF01982">
    <property type="entry name" value="CTP-dep_RFKase"/>
    <property type="match status" value="1"/>
</dbReference>
<evidence type="ECO:0000256" key="8">
    <source>
        <dbReference type="ARBA" id="ARBA00022679"/>
    </source>
</evidence>
<keyword evidence="7" id="KW-0288">FMN</keyword>
<evidence type="ECO:0000256" key="1">
    <source>
        <dbReference type="ARBA" id="ARBA00001946"/>
    </source>
</evidence>
<comment type="catalytic activity">
    <reaction evidence="16">
        <text>riboflavin + CTP = CDP + FMN + H(+)</text>
        <dbReference type="Rhea" id="RHEA:25021"/>
        <dbReference type="ChEBI" id="CHEBI:15378"/>
        <dbReference type="ChEBI" id="CHEBI:37563"/>
        <dbReference type="ChEBI" id="CHEBI:57986"/>
        <dbReference type="ChEBI" id="CHEBI:58069"/>
        <dbReference type="ChEBI" id="CHEBI:58210"/>
        <dbReference type="EC" id="2.7.1.161"/>
    </reaction>
</comment>
<feature type="domain" description="Riboflavin kinase" evidence="18">
    <location>
        <begin position="66"/>
        <end position="185"/>
    </location>
</feature>
<evidence type="ECO:0000256" key="11">
    <source>
        <dbReference type="ARBA" id="ARBA00022777"/>
    </source>
</evidence>
<keyword evidence="8" id="KW-0808">Transferase</keyword>
<sequence length="217" mass="23573">MPLRCWSTARSARGVRKADRGERPARLASHRTGRGTGDGTWTLVQCQASTRGSDQVGNQIQWTGRVTSGQGVAARLTAPDWFRASVNRFFGFEPAPGTLNVLIEGDRRELDRLLLTASTVLVPPARDVCCALLVPVCITREPNSVHAVLLRPIIYGYNVAQLELLAPVLLREALRLQDGDEVTIRAEDAAPRQKWVAPPGADAAGPSSPYNLDSTPR</sequence>
<keyword evidence="11" id="KW-0418">Kinase</keyword>
<evidence type="ECO:0000313" key="20">
    <source>
        <dbReference type="Proteomes" id="UP000732377"/>
    </source>
</evidence>
<dbReference type="GO" id="GO:0008531">
    <property type="term" value="F:riboflavin kinase activity"/>
    <property type="evidence" value="ECO:0007669"/>
    <property type="project" value="InterPro"/>
</dbReference>
<feature type="region of interest" description="Disordered" evidence="17">
    <location>
        <begin position="190"/>
        <end position="217"/>
    </location>
</feature>
<dbReference type="EMBL" id="PIUK01000398">
    <property type="protein sequence ID" value="MBY6278232.1"/>
    <property type="molecule type" value="Genomic_DNA"/>
</dbReference>
<dbReference type="Proteomes" id="UP000732377">
    <property type="component" value="Unassembled WGS sequence"/>
</dbReference>
<keyword evidence="12" id="KW-0460">Magnesium</keyword>
<accession>A0A953I7E8</accession>
<comment type="pathway">
    <text evidence="2">Cofactor biosynthesis; FMN biosynthesis; FMN from riboflavin (CTP route): step 1/1.</text>
</comment>
<name>A0A953I7E8_SYMTR</name>
<evidence type="ECO:0000256" key="9">
    <source>
        <dbReference type="ARBA" id="ARBA00022723"/>
    </source>
</evidence>